<dbReference type="GO" id="GO:0008541">
    <property type="term" value="C:proteasome regulatory particle, lid subcomplex"/>
    <property type="evidence" value="ECO:0007669"/>
    <property type="project" value="TreeGrafter"/>
</dbReference>
<feature type="domain" description="PCI" evidence="3">
    <location>
        <begin position="177"/>
        <end position="351"/>
    </location>
</feature>
<dbReference type="InterPro" id="IPR054179">
    <property type="entry name" value="PSD13_N"/>
</dbReference>
<evidence type="ECO:0000256" key="2">
    <source>
        <dbReference type="ARBA" id="ARBA00022942"/>
    </source>
</evidence>
<keyword evidence="5" id="KW-1185">Reference proteome</keyword>
<name>A0A507DKB3_9FUNG</name>
<reference evidence="4 5" key="1">
    <citation type="journal article" date="2019" name="Sci. Rep.">
        <title>Comparative genomics of chytrid fungi reveal insights into the obligate biotrophic and pathogenic lifestyle of Synchytrium endobioticum.</title>
        <authorList>
            <person name="van de Vossenberg B.T.L.H."/>
            <person name="Warris S."/>
            <person name="Nguyen H.D.T."/>
            <person name="van Gent-Pelzer M.P.E."/>
            <person name="Joly D.L."/>
            <person name="van de Geest H.C."/>
            <person name="Bonants P.J.M."/>
            <person name="Smith D.S."/>
            <person name="Levesque C.A."/>
            <person name="van der Lee T.A.J."/>
        </authorList>
    </citation>
    <scope>NUCLEOTIDE SEQUENCE [LARGE SCALE GENOMIC DNA]</scope>
    <source>
        <strain evidence="4 5">MB42</strain>
    </source>
</reference>
<dbReference type="Pfam" id="PF01399">
    <property type="entry name" value="PCI"/>
    <property type="match status" value="1"/>
</dbReference>
<dbReference type="Proteomes" id="UP000317494">
    <property type="component" value="Unassembled WGS sequence"/>
</dbReference>
<dbReference type="PROSITE" id="PS50250">
    <property type="entry name" value="PCI"/>
    <property type="match status" value="1"/>
</dbReference>
<sequence>MDIDRDVVGFLTKTRTSASPPLRQSFGTLLDLYDKKLWHQLTLALEAFVELPASGPYLMPLYQEFIVDWEKNMNQLSLARFATRAAKELQDPKQSLDFLSGVTAKIKDISDAKDAYVLASMETAHFKLVCGDLDGCQAAIDECEKLLDQLPGTDLTINACLYRVAADYYKLKAAFPQYYHNALLFLSSVNLNDLTNEEKVLRAHDLALSALLGEGVYNFGELLMHPILDATRGTPIEWLRQLLFCFNSGDIDGFDRIIASPVFRSEPLLVAAVDPSNNQLSEKICLMTLVESVFKKSKEARSRIPFVDISKETRVPVPLVEHLVMKALSLGLIKGKIDEVDQVVEISWVQPRVLDKNQIDTIAARLAEWSSNVKSRVVDLESDSTASEVFVQ</sequence>
<dbReference type="VEuPathDB" id="FungiDB:SeMB42_g01633"/>
<proteinExistence type="inferred from homology"/>
<comment type="caution">
    <text evidence="4">The sequence shown here is derived from an EMBL/GenBank/DDBJ whole genome shotgun (WGS) entry which is preliminary data.</text>
</comment>
<evidence type="ECO:0000256" key="1">
    <source>
        <dbReference type="ARBA" id="ARBA00006207"/>
    </source>
</evidence>
<dbReference type="SUPFAM" id="SSF46785">
    <property type="entry name" value="Winged helix' DNA-binding domain"/>
    <property type="match status" value="1"/>
</dbReference>
<organism evidence="4 5">
    <name type="scientific">Synchytrium endobioticum</name>
    <dbReference type="NCBI Taxonomy" id="286115"/>
    <lineage>
        <taxon>Eukaryota</taxon>
        <taxon>Fungi</taxon>
        <taxon>Fungi incertae sedis</taxon>
        <taxon>Chytridiomycota</taxon>
        <taxon>Chytridiomycota incertae sedis</taxon>
        <taxon>Chytridiomycetes</taxon>
        <taxon>Synchytriales</taxon>
        <taxon>Synchytriaceae</taxon>
        <taxon>Synchytrium</taxon>
    </lineage>
</organism>
<dbReference type="GO" id="GO:0005829">
    <property type="term" value="C:cytosol"/>
    <property type="evidence" value="ECO:0007669"/>
    <property type="project" value="TreeGrafter"/>
</dbReference>
<keyword evidence="2" id="KW-0647">Proteasome</keyword>
<dbReference type="Pfam" id="PF22037">
    <property type="entry name" value="PSD13_N"/>
    <property type="match status" value="1"/>
</dbReference>
<dbReference type="STRING" id="286115.A0A507DKB3"/>
<dbReference type="InterPro" id="IPR000717">
    <property type="entry name" value="PCI_dom"/>
</dbReference>
<dbReference type="PANTHER" id="PTHR10539">
    <property type="entry name" value="26S PROTEASOME NON-ATPASE REGULATORY SUBUNIT 13"/>
    <property type="match status" value="1"/>
</dbReference>
<dbReference type="AlphaFoldDB" id="A0A507DKB3"/>
<evidence type="ECO:0000313" key="5">
    <source>
        <dbReference type="Proteomes" id="UP000317494"/>
    </source>
</evidence>
<dbReference type="EMBL" id="QEAN01000043">
    <property type="protein sequence ID" value="TPX52139.1"/>
    <property type="molecule type" value="Genomic_DNA"/>
</dbReference>
<evidence type="ECO:0000313" key="4">
    <source>
        <dbReference type="EMBL" id="TPX52139.1"/>
    </source>
</evidence>
<protein>
    <recommendedName>
        <fullName evidence="3">PCI domain-containing protein</fullName>
    </recommendedName>
</protein>
<dbReference type="GO" id="GO:0005198">
    <property type="term" value="F:structural molecule activity"/>
    <property type="evidence" value="ECO:0007669"/>
    <property type="project" value="TreeGrafter"/>
</dbReference>
<dbReference type="GO" id="GO:0006511">
    <property type="term" value="P:ubiquitin-dependent protein catabolic process"/>
    <property type="evidence" value="ECO:0007669"/>
    <property type="project" value="TreeGrafter"/>
</dbReference>
<dbReference type="PANTHER" id="PTHR10539:SF0">
    <property type="entry name" value="26S PROTEASOME NON-ATPASE REGULATORY SUBUNIT 13"/>
    <property type="match status" value="1"/>
</dbReference>
<dbReference type="SMART" id="SM00088">
    <property type="entry name" value="PINT"/>
    <property type="match status" value="1"/>
</dbReference>
<dbReference type="GO" id="GO:0005634">
    <property type="term" value="C:nucleus"/>
    <property type="evidence" value="ECO:0007669"/>
    <property type="project" value="TreeGrafter"/>
</dbReference>
<evidence type="ECO:0000259" key="3">
    <source>
        <dbReference type="PROSITE" id="PS50250"/>
    </source>
</evidence>
<gene>
    <name evidence="4" type="ORF">SeMB42_g01633</name>
</gene>
<accession>A0A507DKB3</accession>
<dbReference type="InterPro" id="IPR036390">
    <property type="entry name" value="WH_DNA-bd_sf"/>
</dbReference>
<dbReference type="InterPro" id="IPR035298">
    <property type="entry name" value="PSMD13"/>
</dbReference>
<comment type="similarity">
    <text evidence="1">Belongs to the proteasome subunit S11 family.</text>
</comment>